<dbReference type="Proteomes" id="UP000275256">
    <property type="component" value="Unassembled WGS sequence"/>
</dbReference>
<feature type="domain" description="PRC-barrel" evidence="2">
    <location>
        <begin position="16"/>
        <end position="77"/>
    </location>
</feature>
<dbReference type="InterPro" id="IPR014747">
    <property type="entry name" value="Bac_photo_RC_H_C"/>
</dbReference>
<accession>A0A3M0FXM9</accession>
<dbReference type="Pfam" id="PF05239">
    <property type="entry name" value="PRC"/>
    <property type="match status" value="1"/>
</dbReference>
<dbReference type="PANTHER" id="PTHR38463">
    <property type="entry name" value="STRESS RESPONSE PROTEIN YSNF"/>
    <property type="match status" value="1"/>
</dbReference>
<comment type="caution">
    <text evidence="4">The sequence shown here is derived from an EMBL/GenBank/DDBJ whole genome shotgun (WGS) entry which is preliminary data.</text>
</comment>
<dbReference type="GO" id="GO:0019684">
    <property type="term" value="P:photosynthesis, light reaction"/>
    <property type="evidence" value="ECO:0007669"/>
    <property type="project" value="InterPro"/>
</dbReference>
<dbReference type="AlphaFoldDB" id="A0A3M0FXM9"/>
<feature type="domain" description="DUF2382" evidence="3">
    <location>
        <begin position="144"/>
        <end position="251"/>
    </location>
</feature>
<dbReference type="InterPro" id="IPR011033">
    <property type="entry name" value="PRC_barrel-like_sf"/>
</dbReference>
<feature type="compositionally biased region" description="Basic and acidic residues" evidence="1">
    <location>
        <begin position="116"/>
        <end position="129"/>
    </location>
</feature>
<dbReference type="OrthoDB" id="3712018at2"/>
<feature type="compositionally biased region" description="Basic and acidic residues" evidence="1">
    <location>
        <begin position="244"/>
        <end position="261"/>
    </location>
</feature>
<evidence type="ECO:0000313" key="4">
    <source>
        <dbReference type="EMBL" id="RMB57265.1"/>
    </source>
</evidence>
<dbReference type="SUPFAM" id="SSF50346">
    <property type="entry name" value="PRC-barrel domain"/>
    <property type="match status" value="1"/>
</dbReference>
<sequence>MISATDIDRLLNGKATVYDQNDEKVGSLSQIYLDDTTGEPSWATVNTGLFGMSESFVPLEGADARGDDLRVGYTKDQIKDAPNLDEDHHLEAADEDRLYEYYAMQGSGRAQATNTTREHEHEHTRDHSPEVGQTHPGAADEDSLTLSEERLNVGTQTQESGRVRLRKYVVTENVTKTVPVQHEEVRIERVPVGEERSGRIDEDGGEVEVTLHEEKAVVDKDTVAVEEVRLGKETVTEQETVSADVRKERLDTDDDDGHRNR</sequence>
<dbReference type="Pfam" id="PF09557">
    <property type="entry name" value="DUF2382"/>
    <property type="match status" value="1"/>
</dbReference>
<gene>
    <name evidence="4" type="ORF">EAX62_16140</name>
</gene>
<organism evidence="4 5">
    <name type="scientific">Tessaracoccus antarcticus</name>
    <dbReference type="NCBI Taxonomy" id="2479848"/>
    <lineage>
        <taxon>Bacteria</taxon>
        <taxon>Bacillati</taxon>
        <taxon>Actinomycetota</taxon>
        <taxon>Actinomycetes</taxon>
        <taxon>Propionibacteriales</taxon>
        <taxon>Propionibacteriaceae</taxon>
        <taxon>Tessaracoccus</taxon>
    </lineage>
</organism>
<dbReference type="InterPro" id="IPR019060">
    <property type="entry name" value="DUF2382"/>
</dbReference>
<evidence type="ECO:0000313" key="5">
    <source>
        <dbReference type="Proteomes" id="UP000275256"/>
    </source>
</evidence>
<proteinExistence type="predicted"/>
<feature type="region of interest" description="Disordered" evidence="1">
    <location>
        <begin position="107"/>
        <end position="142"/>
    </location>
</feature>
<reference evidence="4 5" key="1">
    <citation type="submission" date="2018-10" db="EMBL/GenBank/DDBJ databases">
        <title>Tessaracoccus antarcticuss sp. nov., isolated from sediment.</title>
        <authorList>
            <person name="Zhou L.Y."/>
            <person name="Du Z.J."/>
        </authorList>
    </citation>
    <scope>NUCLEOTIDE SEQUENCE [LARGE SCALE GENOMIC DNA]</scope>
    <source>
        <strain evidence="4 5">JDX10</strain>
    </source>
</reference>
<evidence type="ECO:0000259" key="2">
    <source>
        <dbReference type="Pfam" id="PF05239"/>
    </source>
</evidence>
<dbReference type="NCBIfam" id="TIGR02271">
    <property type="entry name" value="YsnF/AvaK domain"/>
    <property type="match status" value="1"/>
</dbReference>
<evidence type="ECO:0000259" key="3">
    <source>
        <dbReference type="Pfam" id="PF09557"/>
    </source>
</evidence>
<dbReference type="InterPro" id="IPR052967">
    <property type="entry name" value="Stress_Response_Assoc"/>
</dbReference>
<dbReference type="InterPro" id="IPR027275">
    <property type="entry name" value="PRC-brl_dom"/>
</dbReference>
<dbReference type="Gene3D" id="3.90.50.10">
    <property type="entry name" value="Photosynthetic Reaction Center, subunit H, domain 2"/>
    <property type="match status" value="1"/>
</dbReference>
<protein>
    <submittedName>
        <fullName evidence="4">DUF2382 domain-containing protein</fullName>
    </submittedName>
</protein>
<keyword evidence="5" id="KW-1185">Reference proteome</keyword>
<dbReference type="PANTHER" id="PTHR38463:SF1">
    <property type="entry name" value="STRESS RESPONSE PROTEIN YSNF"/>
    <property type="match status" value="1"/>
</dbReference>
<evidence type="ECO:0000256" key="1">
    <source>
        <dbReference type="SAM" id="MobiDB-lite"/>
    </source>
</evidence>
<name>A0A3M0FXM9_9ACTN</name>
<feature type="region of interest" description="Disordered" evidence="1">
    <location>
        <begin position="231"/>
        <end position="261"/>
    </location>
</feature>
<dbReference type="EMBL" id="REFW01000007">
    <property type="protein sequence ID" value="RMB57265.1"/>
    <property type="molecule type" value="Genomic_DNA"/>
</dbReference>
<dbReference type="GO" id="GO:0030077">
    <property type="term" value="C:plasma membrane light-harvesting complex"/>
    <property type="evidence" value="ECO:0007669"/>
    <property type="project" value="InterPro"/>
</dbReference>
<dbReference type="RefSeq" id="WP_121902765.1">
    <property type="nucleotide sequence ID" value="NZ_REFW01000007.1"/>
</dbReference>